<evidence type="ECO:0000256" key="5">
    <source>
        <dbReference type="ARBA" id="ARBA00023163"/>
    </source>
</evidence>
<dbReference type="Gene3D" id="1.20.120.1810">
    <property type="match status" value="1"/>
</dbReference>
<evidence type="ECO:0000313" key="8">
    <source>
        <dbReference type="EMBL" id="AKC88687.1"/>
    </source>
</evidence>
<dbReference type="InterPro" id="IPR007624">
    <property type="entry name" value="RNA_pol_sigma70_r3"/>
</dbReference>
<evidence type="ECO:0000259" key="7">
    <source>
        <dbReference type="PROSITE" id="PS00716"/>
    </source>
</evidence>
<dbReference type="GO" id="GO:0006352">
    <property type="term" value="P:DNA-templated transcription initiation"/>
    <property type="evidence" value="ECO:0007669"/>
    <property type="project" value="InterPro"/>
</dbReference>
<dbReference type="GO" id="GO:0003677">
    <property type="term" value="F:DNA binding"/>
    <property type="evidence" value="ECO:0007669"/>
    <property type="project" value="UniProtKB-KW"/>
</dbReference>
<keyword evidence="4" id="KW-0238">DNA-binding</keyword>
<name>A0A0G2STT5_9ROSI</name>
<organism evidence="8">
    <name type="scientific">Geranium maderense</name>
    <dbReference type="NCBI Taxonomy" id="28964"/>
    <lineage>
        <taxon>Eukaryota</taxon>
        <taxon>Viridiplantae</taxon>
        <taxon>Streptophyta</taxon>
        <taxon>Embryophyta</taxon>
        <taxon>Tracheophyta</taxon>
        <taxon>Spermatophyta</taxon>
        <taxon>Magnoliopsida</taxon>
        <taxon>eudicotyledons</taxon>
        <taxon>Gunneridae</taxon>
        <taxon>Pentapetalae</taxon>
        <taxon>rosids</taxon>
        <taxon>malvids</taxon>
        <taxon>Geraniales</taxon>
        <taxon>Geraniaceae</taxon>
        <taxon>Geranium</taxon>
    </lineage>
</organism>
<dbReference type="AlphaFoldDB" id="A0A0G2STT5"/>
<keyword evidence="3" id="KW-0731">Sigma factor</keyword>
<dbReference type="SUPFAM" id="SSF88946">
    <property type="entry name" value="Sigma2 domain of RNA polymerase sigma factors"/>
    <property type="match status" value="1"/>
</dbReference>
<feature type="region of interest" description="Disordered" evidence="6">
    <location>
        <begin position="17"/>
        <end position="38"/>
    </location>
</feature>
<dbReference type="Gene3D" id="1.10.10.10">
    <property type="entry name" value="Winged helix-like DNA-binding domain superfamily/Winged helix DNA-binding domain"/>
    <property type="match status" value="2"/>
</dbReference>
<dbReference type="InterPro" id="IPR050239">
    <property type="entry name" value="Sigma-70_RNA_pol_init_factors"/>
</dbReference>
<comment type="similarity">
    <text evidence="1">Belongs to the sigma-70 factor family.</text>
</comment>
<dbReference type="InterPro" id="IPR000943">
    <property type="entry name" value="RNA_pol_sigma70"/>
</dbReference>
<protein>
    <submittedName>
        <fullName evidence="8">Sigma factor</fullName>
    </submittedName>
</protein>
<evidence type="ECO:0000256" key="3">
    <source>
        <dbReference type="ARBA" id="ARBA00023082"/>
    </source>
</evidence>
<gene>
    <name evidence="8" type="primary">sig3</name>
</gene>
<dbReference type="InterPro" id="IPR007630">
    <property type="entry name" value="RNA_pol_sigma70_r4"/>
</dbReference>
<dbReference type="InterPro" id="IPR007627">
    <property type="entry name" value="RNA_pol_sigma70_r2"/>
</dbReference>
<dbReference type="InterPro" id="IPR013324">
    <property type="entry name" value="RNA_pol_sigma_r3/r4-like"/>
</dbReference>
<reference evidence="8" key="1">
    <citation type="journal article" date="2015" name="Plant Cell">
        <title>Coordinated rates of evolution between interacting plastid and nuclear genes in Geraniaceae.</title>
        <authorList>
            <person name="Zhang J."/>
            <person name="Ruhlman T.A."/>
            <person name="Sabir J."/>
            <person name="Blazier J.C."/>
            <person name="Jansen R.K."/>
        </authorList>
    </citation>
    <scope>NUCLEOTIDE SEQUENCE</scope>
</reference>
<accession>A0A0G2STT5</accession>
<keyword evidence="5" id="KW-0804">Transcription</keyword>
<dbReference type="SUPFAM" id="SSF88659">
    <property type="entry name" value="Sigma3 and sigma4 domains of RNA polymerase sigma factors"/>
    <property type="match status" value="2"/>
</dbReference>
<evidence type="ECO:0000256" key="6">
    <source>
        <dbReference type="SAM" id="MobiDB-lite"/>
    </source>
</evidence>
<proteinExistence type="evidence at transcript level"/>
<dbReference type="EMBL" id="KJ916918">
    <property type="protein sequence ID" value="AKC88687.1"/>
    <property type="molecule type" value="mRNA"/>
</dbReference>
<sequence>MGLRLNLKWDFPIHSHSHSLPTSPFKLPPPPSSHVRGRDTSFSGTRWLFLPVTSEGDNSHREPLTANASSSAAPQTLDSEFLGLRDVQINKRSYSGLRTMIEDNLTHARETMSSSQPIFQPSKPAQFNLLMENLNILEDTFANSDMLRSFRASNVLDLYSVPTRNSTKDEHVGRTFVRSAKKDERKSRRERVLENGKKLSSLSLTTKIKGKAPQQPSVSSAKRVSHSRSSRRMIDKNQAEMARGIKVITDLERIRTTLEEETGQIARLSQWAEAAGLDQKVLQQQLHFGWQCRDEILRSTRPLVMYLLRYYRGPGVAFEDLLQAGNLGVLEGAKMFDPDKGCKFSTYIQYWIRKSMSAMATRCKRDVHIPTKLSQVLYQIRRAERALKNGHNYPENAEIAKFTGISLARIELAMRWPRVVGSTDQKVGDDHNVNILDITPDTSLPRPEEIAMREHMERDIHDLINGLDPKESRVLILRFGFDDHKPKSLEETGKLCRVSKEWIRQLEKKAMKKLRGQETAKNLKHYMMYIM</sequence>
<dbReference type="PRINTS" id="PR00046">
    <property type="entry name" value="SIGMA70FCT"/>
</dbReference>
<dbReference type="InterPro" id="IPR014284">
    <property type="entry name" value="RNA_pol_sigma-70_dom"/>
</dbReference>
<dbReference type="InterPro" id="IPR036388">
    <property type="entry name" value="WH-like_DNA-bd_sf"/>
</dbReference>
<feature type="domain" description="RNA polymerase sigma-70" evidence="7">
    <location>
        <begin position="488"/>
        <end position="514"/>
    </location>
</feature>
<evidence type="ECO:0000256" key="1">
    <source>
        <dbReference type="ARBA" id="ARBA00007788"/>
    </source>
</evidence>
<dbReference type="InterPro" id="IPR013325">
    <property type="entry name" value="RNA_pol_sigma_r2"/>
</dbReference>
<dbReference type="GO" id="GO:0071482">
    <property type="term" value="P:cellular response to light stimulus"/>
    <property type="evidence" value="ECO:0007669"/>
    <property type="project" value="UniProtKB-ARBA"/>
</dbReference>
<dbReference type="GO" id="GO:0016987">
    <property type="term" value="F:sigma factor activity"/>
    <property type="evidence" value="ECO:0007669"/>
    <property type="project" value="UniProtKB-KW"/>
</dbReference>
<dbReference type="Pfam" id="PF04542">
    <property type="entry name" value="Sigma70_r2"/>
    <property type="match status" value="1"/>
</dbReference>
<dbReference type="PANTHER" id="PTHR30603:SF13">
    <property type="entry name" value="RNA POLYMERASE SIGMA FACTOR SIGC"/>
    <property type="match status" value="1"/>
</dbReference>
<feature type="region of interest" description="Disordered" evidence="6">
    <location>
        <begin position="207"/>
        <end position="232"/>
    </location>
</feature>
<dbReference type="CDD" id="cd06171">
    <property type="entry name" value="Sigma70_r4"/>
    <property type="match status" value="1"/>
</dbReference>
<dbReference type="Pfam" id="PF04545">
    <property type="entry name" value="Sigma70_r4"/>
    <property type="match status" value="1"/>
</dbReference>
<dbReference type="Pfam" id="PF04539">
    <property type="entry name" value="Sigma70_r3"/>
    <property type="match status" value="1"/>
</dbReference>
<dbReference type="NCBIfam" id="TIGR02937">
    <property type="entry name" value="sigma70-ECF"/>
    <property type="match status" value="1"/>
</dbReference>
<evidence type="ECO:0000256" key="2">
    <source>
        <dbReference type="ARBA" id="ARBA00023015"/>
    </source>
</evidence>
<keyword evidence="2" id="KW-0805">Transcription regulation</keyword>
<dbReference type="PANTHER" id="PTHR30603">
    <property type="entry name" value="RNA POLYMERASE SIGMA FACTOR RPO"/>
    <property type="match status" value="1"/>
</dbReference>
<dbReference type="PROSITE" id="PS00716">
    <property type="entry name" value="SIGMA70_2"/>
    <property type="match status" value="1"/>
</dbReference>
<evidence type="ECO:0000256" key="4">
    <source>
        <dbReference type="ARBA" id="ARBA00023125"/>
    </source>
</evidence>